<proteinExistence type="predicted"/>
<feature type="domain" description="Amidase" evidence="1">
    <location>
        <begin position="191"/>
        <end position="359"/>
    </location>
</feature>
<dbReference type="SUPFAM" id="SSF75304">
    <property type="entry name" value="Amidase signature (AS) enzymes"/>
    <property type="match status" value="1"/>
</dbReference>
<dbReference type="InterPro" id="IPR036928">
    <property type="entry name" value="AS_sf"/>
</dbReference>
<dbReference type="InterPro" id="IPR023631">
    <property type="entry name" value="Amidase_dom"/>
</dbReference>
<evidence type="ECO:0000313" key="2">
    <source>
        <dbReference type="EMBL" id="KAL2275630.1"/>
    </source>
</evidence>
<dbReference type="Gene3D" id="3.90.1300.10">
    <property type="entry name" value="Amidase signature (AS) domain"/>
    <property type="match status" value="1"/>
</dbReference>
<sequence length="648" mass="71320">MALKHLITCIVAGIDYLVHPQILGSVEESVRADQIIPVVVLSEEEVNAGPEQLGRTLQYLVDNDDVCTDEFTGIIVVKPSGSGSDPREACASASDIRASLDCPFTVYHMTNGLDTSEERDLLPSGPYFLSGQNLHQAWRLYPDHLDAFTFGLLPDSPFDPQSFQAVAPLSSDGVSKTIPVPSRFYHKPTLKRPLAGKRVSLTDPFDVQGAKTTLSSRAWSQLYPAADNSAAYVKKLLDLGAVVVGKTKTTQFSTGLQWVDQHPPVNPRGDRYHEASGSSAGAAASLAGYRWLDFAVGGDSDGGVRDADHGLHAIRSSYDSSSLEGVKISSERYDTVGLFGRRLDDLVSIARHSFAISDESTKPPRRIIYPTDYFPLSDAKHQKLVEEFVQNLEARLDVRRTEVDIAQLWKDQPPSGSSASVPLQDYLKKAPFWSLCHDYYHKFDEFRADYSDAVGREPFVEASPRYRWKIGESVTNDDYDEYLDRLGTFRTWFEETVMPLSSGSNDIMILPAGIAGQKYRDELPSEPESLEGIDTRLLSPILGTPQIIVPFAQLPYKSRVTESTEYRPVSVSLMGARGSDLALLRVVEDATQAAGWRTNVDTGRRAFPVGKNSRHVRDLGDDGHGGEVYIQQHFDGLAGVSGGSPDEL</sequence>
<protein>
    <recommendedName>
        <fullName evidence="1">Amidase domain-containing protein</fullName>
    </recommendedName>
</protein>
<keyword evidence="3" id="KW-1185">Reference proteome</keyword>
<evidence type="ECO:0000313" key="3">
    <source>
        <dbReference type="Proteomes" id="UP001600888"/>
    </source>
</evidence>
<dbReference type="PANTHER" id="PTHR46310">
    <property type="entry name" value="AMIDASE 1"/>
    <property type="match status" value="1"/>
</dbReference>
<dbReference type="PANTHER" id="PTHR46310:SF7">
    <property type="entry name" value="AMIDASE 1"/>
    <property type="match status" value="1"/>
</dbReference>
<reference evidence="2 3" key="1">
    <citation type="submission" date="2024-03" db="EMBL/GenBank/DDBJ databases">
        <title>A high-quality draft genome sequence of Diaporthe vaccinii, a causative agent of upright dieback and viscid rot disease in cranberry plants.</title>
        <authorList>
            <person name="Sarrasin M."/>
            <person name="Lang B.F."/>
            <person name="Burger G."/>
        </authorList>
    </citation>
    <scope>NUCLEOTIDE SEQUENCE [LARGE SCALE GENOMIC DNA]</scope>
    <source>
        <strain evidence="2 3">IS7</strain>
    </source>
</reference>
<dbReference type="Proteomes" id="UP001600888">
    <property type="component" value="Unassembled WGS sequence"/>
</dbReference>
<name>A0ABR4DZL4_9PEZI</name>
<dbReference type="Pfam" id="PF01425">
    <property type="entry name" value="Amidase"/>
    <property type="match status" value="1"/>
</dbReference>
<evidence type="ECO:0000259" key="1">
    <source>
        <dbReference type="Pfam" id="PF01425"/>
    </source>
</evidence>
<organism evidence="2 3">
    <name type="scientific">Diaporthe vaccinii</name>
    <dbReference type="NCBI Taxonomy" id="105482"/>
    <lineage>
        <taxon>Eukaryota</taxon>
        <taxon>Fungi</taxon>
        <taxon>Dikarya</taxon>
        <taxon>Ascomycota</taxon>
        <taxon>Pezizomycotina</taxon>
        <taxon>Sordariomycetes</taxon>
        <taxon>Sordariomycetidae</taxon>
        <taxon>Diaporthales</taxon>
        <taxon>Diaporthaceae</taxon>
        <taxon>Diaporthe</taxon>
        <taxon>Diaporthe eres species complex</taxon>
    </lineage>
</organism>
<dbReference type="EMBL" id="JBAWTH010000129">
    <property type="protein sequence ID" value="KAL2275630.1"/>
    <property type="molecule type" value="Genomic_DNA"/>
</dbReference>
<comment type="caution">
    <text evidence="2">The sequence shown here is derived from an EMBL/GenBank/DDBJ whole genome shotgun (WGS) entry which is preliminary data.</text>
</comment>
<accession>A0ABR4DZL4</accession>
<gene>
    <name evidence="2" type="ORF">FJTKL_01697</name>
</gene>